<feature type="domain" description="Outer membrane protein SusF/SusE-like C-terminal" evidence="2">
    <location>
        <begin position="279"/>
        <end position="378"/>
    </location>
</feature>
<gene>
    <name evidence="3" type="ORF">EVA_17777</name>
</gene>
<protein>
    <submittedName>
        <fullName evidence="3">Outer membrane protein SusE</fullName>
    </submittedName>
</protein>
<dbReference type="CDD" id="cd12966">
    <property type="entry name" value="CBM-Ec_CBM-Fc"/>
    <property type="match status" value="1"/>
</dbReference>
<dbReference type="InterPro" id="IPR025970">
    <property type="entry name" value="SusE"/>
</dbReference>
<organism evidence="3">
    <name type="scientific">gut metagenome</name>
    <dbReference type="NCBI Taxonomy" id="749906"/>
    <lineage>
        <taxon>unclassified sequences</taxon>
        <taxon>metagenomes</taxon>
        <taxon>organismal metagenomes</taxon>
    </lineage>
</organism>
<feature type="domain" description="Outer membrane protein SusF/SusE-like C-terminal" evidence="2">
    <location>
        <begin position="174"/>
        <end position="262"/>
    </location>
</feature>
<dbReference type="EMBL" id="AMCI01006564">
    <property type="protein sequence ID" value="EJW94107.1"/>
    <property type="molecule type" value="Genomic_DNA"/>
</dbReference>
<reference evidence="3" key="1">
    <citation type="journal article" date="2012" name="PLoS ONE">
        <title>Gene sets for utilization of primary and secondary nutrition supplies in the distal gut of endangered iberian lynx.</title>
        <authorList>
            <person name="Alcaide M."/>
            <person name="Messina E."/>
            <person name="Richter M."/>
            <person name="Bargiela R."/>
            <person name="Peplies J."/>
            <person name="Huws S.A."/>
            <person name="Newbold C.J."/>
            <person name="Golyshin P.N."/>
            <person name="Simon M.A."/>
            <person name="Lopez G."/>
            <person name="Yakimov M.M."/>
            <person name="Ferrer M."/>
        </authorList>
    </citation>
    <scope>NUCLEOTIDE SEQUENCE</scope>
</reference>
<evidence type="ECO:0000313" key="3">
    <source>
        <dbReference type="EMBL" id="EJW94107.1"/>
    </source>
</evidence>
<dbReference type="PROSITE" id="PS51257">
    <property type="entry name" value="PROKAR_LIPOPROTEIN"/>
    <property type="match status" value="1"/>
</dbReference>
<proteinExistence type="predicted"/>
<dbReference type="AlphaFoldDB" id="J9FX07"/>
<evidence type="ECO:0000259" key="1">
    <source>
        <dbReference type="Pfam" id="PF14292"/>
    </source>
</evidence>
<sequence>MKKYFIAASLLLGGLFFTACDSDRDDNPTLQKPTTFVLNTPAYASGVYDLEHSTTLELTCSQPDYGYTASVTYAVDVALTENFEEFETLPSTYTSAKMNVMAEELAVAATTLKLKEGVEEDAFPLETALYIRLKASLGKDQYGNVLGEIQSNVVELPHVRLHFALPPVTLPETLYINGKGNNWQWENSLAFVPVHSAPGTWWRVVYLLEEFKFNSDTSWNGQEKGYGQCTIQDNAGAGISGDAEGANIKVANSGWYLVIIKGVVEGRNINYTVDIKEPNVYLIGPATGGKWDECMPDWKFQVPSTADGEFVSPAFAAAADAKDGVRIHVKIPETDWWKSEFMVFDGKIKYRGTGNDQDRITAGAGQKVYLNFSNDTGKIE</sequence>
<name>J9FX07_9ZZZZ</name>
<dbReference type="Pfam" id="PF16411">
    <property type="entry name" value="SusF_SusE"/>
    <property type="match status" value="2"/>
</dbReference>
<evidence type="ECO:0000259" key="2">
    <source>
        <dbReference type="Pfam" id="PF16411"/>
    </source>
</evidence>
<dbReference type="Gene3D" id="2.60.40.3620">
    <property type="match status" value="1"/>
</dbReference>
<dbReference type="CDD" id="cd12965">
    <property type="entry name" value="CBM-Eb_CBM-Fb"/>
    <property type="match status" value="1"/>
</dbReference>
<dbReference type="Pfam" id="PF14292">
    <property type="entry name" value="SusE"/>
    <property type="match status" value="1"/>
</dbReference>
<dbReference type="Gene3D" id="2.60.40.3610">
    <property type="match status" value="1"/>
</dbReference>
<dbReference type="GO" id="GO:0019867">
    <property type="term" value="C:outer membrane"/>
    <property type="evidence" value="ECO:0007669"/>
    <property type="project" value="InterPro"/>
</dbReference>
<dbReference type="GO" id="GO:2001070">
    <property type="term" value="F:starch binding"/>
    <property type="evidence" value="ECO:0007669"/>
    <property type="project" value="InterPro"/>
</dbReference>
<accession>J9FX07</accession>
<dbReference type="InterPro" id="IPR032187">
    <property type="entry name" value="SusF/SusE-like_C"/>
</dbReference>
<comment type="caution">
    <text evidence="3">The sequence shown here is derived from an EMBL/GenBank/DDBJ whole genome shotgun (WGS) entry which is preliminary data.</text>
</comment>
<feature type="domain" description="SusE outer membrane protein" evidence="1">
    <location>
        <begin position="24"/>
        <end position="119"/>
    </location>
</feature>